<protein>
    <submittedName>
        <fullName evidence="2">23722_t:CDS:1</fullName>
    </submittedName>
</protein>
<dbReference type="OrthoDB" id="2486765at2759"/>
<feature type="region of interest" description="Disordered" evidence="1">
    <location>
        <begin position="1"/>
        <end position="23"/>
    </location>
</feature>
<reference evidence="2" key="1">
    <citation type="submission" date="2021-06" db="EMBL/GenBank/DDBJ databases">
        <authorList>
            <person name="Kallberg Y."/>
            <person name="Tangrot J."/>
            <person name="Rosling A."/>
        </authorList>
    </citation>
    <scope>NUCLEOTIDE SEQUENCE</scope>
    <source>
        <strain evidence="2">MA453B</strain>
    </source>
</reference>
<proteinExistence type="predicted"/>
<evidence type="ECO:0000313" key="2">
    <source>
        <dbReference type="EMBL" id="CAG8583798.1"/>
    </source>
</evidence>
<evidence type="ECO:0000313" key="3">
    <source>
        <dbReference type="Proteomes" id="UP000789405"/>
    </source>
</evidence>
<gene>
    <name evidence="2" type="ORF">DERYTH_LOCUS6823</name>
</gene>
<dbReference type="AlphaFoldDB" id="A0A9N9G853"/>
<keyword evidence="3" id="KW-1185">Reference proteome</keyword>
<evidence type="ECO:0000256" key="1">
    <source>
        <dbReference type="SAM" id="MobiDB-lite"/>
    </source>
</evidence>
<organism evidence="2 3">
    <name type="scientific">Dentiscutata erythropus</name>
    <dbReference type="NCBI Taxonomy" id="1348616"/>
    <lineage>
        <taxon>Eukaryota</taxon>
        <taxon>Fungi</taxon>
        <taxon>Fungi incertae sedis</taxon>
        <taxon>Mucoromycota</taxon>
        <taxon>Glomeromycotina</taxon>
        <taxon>Glomeromycetes</taxon>
        <taxon>Diversisporales</taxon>
        <taxon>Gigasporaceae</taxon>
        <taxon>Dentiscutata</taxon>
    </lineage>
</organism>
<accession>A0A9N9G853</accession>
<name>A0A9N9G853_9GLOM</name>
<sequence length="112" mass="12771">PDNYNDPNDDEAPGNYKKPKNLQKLAPVNGDFELASLYIQQANSQVSLANALDNLEVASDESSYVLAKHDQNIHKKGDRNKKPKDIEKNSNNKDFIEKFLTRNTFHNCTFNF</sequence>
<dbReference type="Proteomes" id="UP000789405">
    <property type="component" value="Unassembled WGS sequence"/>
</dbReference>
<comment type="caution">
    <text evidence="2">The sequence shown here is derived from an EMBL/GenBank/DDBJ whole genome shotgun (WGS) entry which is preliminary data.</text>
</comment>
<dbReference type="EMBL" id="CAJVPY010003171">
    <property type="protein sequence ID" value="CAG8583798.1"/>
    <property type="molecule type" value="Genomic_DNA"/>
</dbReference>
<feature type="non-terminal residue" evidence="2">
    <location>
        <position position="1"/>
    </location>
</feature>